<proteinExistence type="predicted"/>
<dbReference type="EMBL" id="CP012332">
    <property type="protein sequence ID" value="AKU91002.1"/>
    <property type="molecule type" value="Genomic_DNA"/>
</dbReference>
<gene>
    <name evidence="2" type="ORF">AKJ08_1389</name>
</gene>
<name>A0A0K1PBX6_9BACT</name>
<reference evidence="2 3" key="1">
    <citation type="submission" date="2015-08" db="EMBL/GenBank/DDBJ databases">
        <authorList>
            <person name="Babu N.S."/>
            <person name="Beckwith C.J."/>
            <person name="Beseler K.G."/>
            <person name="Brison A."/>
            <person name="Carone J.V."/>
            <person name="Caskin T.P."/>
            <person name="Diamond M."/>
            <person name="Durham M.E."/>
            <person name="Foxe J.M."/>
            <person name="Go M."/>
            <person name="Henderson B.A."/>
            <person name="Jones I.B."/>
            <person name="McGettigan J.A."/>
            <person name="Micheletti S.J."/>
            <person name="Nasrallah M.E."/>
            <person name="Ortiz D."/>
            <person name="Piller C.R."/>
            <person name="Privatt S.R."/>
            <person name="Schneider S.L."/>
            <person name="Sharp S."/>
            <person name="Smith T.C."/>
            <person name="Stanton J.D."/>
            <person name="Ullery H.E."/>
            <person name="Wilson R.J."/>
            <person name="Serrano M.G."/>
            <person name="Buck G."/>
            <person name="Lee V."/>
            <person name="Wang Y."/>
            <person name="Carvalho R."/>
            <person name="Voegtly L."/>
            <person name="Shi R."/>
            <person name="Duckworth R."/>
            <person name="Johnson A."/>
            <person name="Loviza R."/>
            <person name="Walstead R."/>
            <person name="Shah Z."/>
            <person name="Kiflezghi M."/>
            <person name="Wade K."/>
            <person name="Ball S.L."/>
            <person name="Bradley K.W."/>
            <person name="Asai D.J."/>
            <person name="Bowman C.A."/>
            <person name="Russell D.A."/>
            <person name="Pope W.H."/>
            <person name="Jacobs-Sera D."/>
            <person name="Hendrix R.W."/>
            <person name="Hatfull G.F."/>
        </authorList>
    </citation>
    <scope>NUCLEOTIDE SEQUENCE [LARGE SCALE GENOMIC DNA]</scope>
    <source>
        <strain evidence="2 3">DSM 27710</strain>
    </source>
</reference>
<dbReference type="Proteomes" id="UP000055590">
    <property type="component" value="Chromosome"/>
</dbReference>
<evidence type="ECO:0000256" key="1">
    <source>
        <dbReference type="SAM" id="MobiDB-lite"/>
    </source>
</evidence>
<dbReference type="STRING" id="1391653.AKJ08_1389"/>
<protein>
    <submittedName>
        <fullName evidence="2">Uncharacterized protein</fullName>
    </submittedName>
</protein>
<dbReference type="OrthoDB" id="5515538at2"/>
<dbReference type="KEGG" id="vin:AKJ08_1389"/>
<keyword evidence="3" id="KW-1185">Reference proteome</keyword>
<organism evidence="2 3">
    <name type="scientific">Vulgatibacter incomptus</name>
    <dbReference type="NCBI Taxonomy" id="1391653"/>
    <lineage>
        <taxon>Bacteria</taxon>
        <taxon>Pseudomonadati</taxon>
        <taxon>Myxococcota</taxon>
        <taxon>Myxococcia</taxon>
        <taxon>Myxococcales</taxon>
        <taxon>Cystobacterineae</taxon>
        <taxon>Vulgatibacteraceae</taxon>
        <taxon>Vulgatibacter</taxon>
    </lineage>
</organism>
<dbReference type="AlphaFoldDB" id="A0A0K1PBX6"/>
<sequence length="243" mass="26733">MAHNRDALGASGGVSSLISAHRLERLAWKYRALVELRRRREDAVREGLQSFGPDEAAARKREFRRIARSFPGALRELDSLSAEVLERRAREVDEALERLCHGEAGCPDGSWIALAIDFHESVRECLATKRWLSARVPRGGGVSDDVVDAFLRRRERLCRLSTALEARSTQGPPPAGQSPATGLTGSSIDRAEVSAVLTEHWRPPGGRLLALVWTALEMRHGRPRADLEASLFGCADSAVPSLR</sequence>
<evidence type="ECO:0000313" key="2">
    <source>
        <dbReference type="EMBL" id="AKU91002.1"/>
    </source>
</evidence>
<evidence type="ECO:0000313" key="3">
    <source>
        <dbReference type="Proteomes" id="UP000055590"/>
    </source>
</evidence>
<feature type="region of interest" description="Disordered" evidence="1">
    <location>
        <begin position="164"/>
        <end position="185"/>
    </location>
</feature>
<dbReference type="RefSeq" id="WP_050725378.1">
    <property type="nucleotide sequence ID" value="NZ_CP012332.1"/>
</dbReference>
<accession>A0A0K1PBX6</accession>